<dbReference type="AlphaFoldDB" id="A0A848FB80"/>
<dbReference type="InterPro" id="IPR057326">
    <property type="entry name" value="KR_dom"/>
</dbReference>
<dbReference type="GO" id="GO:0016491">
    <property type="term" value="F:oxidoreductase activity"/>
    <property type="evidence" value="ECO:0007669"/>
    <property type="project" value="UniProtKB-KW"/>
</dbReference>
<dbReference type="Pfam" id="PF13561">
    <property type="entry name" value="adh_short_C2"/>
    <property type="match status" value="1"/>
</dbReference>
<dbReference type="SUPFAM" id="SSF51735">
    <property type="entry name" value="NAD(P)-binding Rossmann-fold domains"/>
    <property type="match status" value="1"/>
</dbReference>
<dbReference type="PRINTS" id="PR00080">
    <property type="entry name" value="SDRFAMILY"/>
</dbReference>
<dbReference type="SMART" id="SM00822">
    <property type="entry name" value="PKS_KR"/>
    <property type="match status" value="1"/>
</dbReference>
<dbReference type="PRINTS" id="PR00081">
    <property type="entry name" value="GDHRDH"/>
</dbReference>
<dbReference type="PANTHER" id="PTHR43477:SF1">
    <property type="entry name" value="DIHYDROANTICAPSIN 7-DEHYDROGENASE"/>
    <property type="match status" value="1"/>
</dbReference>
<keyword evidence="5" id="KW-1185">Reference proteome</keyword>
<dbReference type="PANTHER" id="PTHR43477">
    <property type="entry name" value="DIHYDROANTICAPSIN 7-DEHYDROGENASE"/>
    <property type="match status" value="1"/>
</dbReference>
<accession>A0A848FB80</accession>
<reference evidence="4 5" key="1">
    <citation type="submission" date="2020-04" db="EMBL/GenBank/DDBJ databases">
        <title>Azohydromonas sp. isolated from soil.</title>
        <authorList>
            <person name="Dahal R.H."/>
        </authorList>
    </citation>
    <scope>NUCLEOTIDE SEQUENCE [LARGE SCALE GENOMIC DNA]</scope>
    <source>
        <strain evidence="4 5">G-1-1-14</strain>
    </source>
</reference>
<feature type="domain" description="Ketoreductase" evidence="3">
    <location>
        <begin position="7"/>
        <end position="172"/>
    </location>
</feature>
<gene>
    <name evidence="4" type="ORF">HHL10_12035</name>
</gene>
<sequence length="233" mass="23744">MPSEAPRRALVTGSSSGIGLAIAQRLLAEGWQVTGLQRGPAAIDHPALATLRVDLGDGDALGQVLADREPPDAVVHAAGVLRPAPLGQLQPADGELMWRLHVDAATRLADALLPRMAAAGRGRLVLIGSRVSAGMPGRSQYAASKAALVALARSWAAEVAAQGVTVNVVSPAATDTPMLADPGRAASQPRLPPIGRLIRPDEVAALVAFLLSDAAAAITGQDVQICGGSSLPR</sequence>
<dbReference type="Proteomes" id="UP000574067">
    <property type="component" value="Unassembled WGS sequence"/>
</dbReference>
<dbReference type="EMBL" id="JABBFW010000007">
    <property type="protein sequence ID" value="NML15699.1"/>
    <property type="molecule type" value="Genomic_DNA"/>
</dbReference>
<dbReference type="CDD" id="cd05233">
    <property type="entry name" value="SDR_c"/>
    <property type="match status" value="1"/>
</dbReference>
<dbReference type="InterPro" id="IPR036291">
    <property type="entry name" value="NAD(P)-bd_dom_sf"/>
</dbReference>
<comment type="similarity">
    <text evidence="1">Belongs to the short-chain dehydrogenases/reductases (SDR) family.</text>
</comment>
<evidence type="ECO:0000313" key="5">
    <source>
        <dbReference type="Proteomes" id="UP000574067"/>
    </source>
</evidence>
<evidence type="ECO:0000256" key="2">
    <source>
        <dbReference type="ARBA" id="ARBA00023002"/>
    </source>
</evidence>
<proteinExistence type="inferred from homology"/>
<name>A0A848FB80_9BURK</name>
<comment type="caution">
    <text evidence="4">The sequence shown here is derived from an EMBL/GenBank/DDBJ whole genome shotgun (WGS) entry which is preliminary data.</text>
</comment>
<dbReference type="InterPro" id="IPR002347">
    <property type="entry name" value="SDR_fam"/>
</dbReference>
<evidence type="ECO:0000313" key="4">
    <source>
        <dbReference type="EMBL" id="NML15699.1"/>
    </source>
</evidence>
<organism evidence="4 5">
    <name type="scientific">Azohydromonas caseinilytica</name>
    <dbReference type="NCBI Taxonomy" id="2728836"/>
    <lineage>
        <taxon>Bacteria</taxon>
        <taxon>Pseudomonadati</taxon>
        <taxon>Pseudomonadota</taxon>
        <taxon>Betaproteobacteria</taxon>
        <taxon>Burkholderiales</taxon>
        <taxon>Sphaerotilaceae</taxon>
        <taxon>Azohydromonas</taxon>
    </lineage>
</organism>
<dbReference type="RefSeq" id="WP_169160608.1">
    <property type="nucleotide sequence ID" value="NZ_JABBFW010000007.1"/>
</dbReference>
<dbReference type="InterPro" id="IPR051122">
    <property type="entry name" value="SDR_DHRS6-like"/>
</dbReference>
<evidence type="ECO:0000259" key="3">
    <source>
        <dbReference type="SMART" id="SM00822"/>
    </source>
</evidence>
<evidence type="ECO:0000256" key="1">
    <source>
        <dbReference type="ARBA" id="ARBA00006484"/>
    </source>
</evidence>
<keyword evidence="2" id="KW-0560">Oxidoreductase</keyword>
<dbReference type="Gene3D" id="3.40.50.720">
    <property type="entry name" value="NAD(P)-binding Rossmann-like Domain"/>
    <property type="match status" value="1"/>
</dbReference>
<protein>
    <submittedName>
        <fullName evidence="4">SDR family oxidoreductase</fullName>
    </submittedName>
</protein>